<evidence type="ECO:0000313" key="1">
    <source>
        <dbReference type="EMBL" id="EEH63561.1"/>
    </source>
</evidence>
<accession>C0W172</accession>
<gene>
    <name evidence="1" type="ORF">HMPREF0044_1162</name>
</gene>
<name>C0W172_9ACTO</name>
<dbReference type="RefSeq" id="WP_006546332.1">
    <property type="nucleotide sequence ID" value="NZ_DS999541.1"/>
</dbReference>
<dbReference type="STRING" id="525245.HMPREF0044_1162"/>
<evidence type="ECO:0000313" key="2">
    <source>
        <dbReference type="Proteomes" id="UP000010301"/>
    </source>
</evidence>
<reference evidence="1 2" key="1">
    <citation type="submission" date="2009-01" db="EMBL/GenBank/DDBJ databases">
        <authorList>
            <person name="Qin X."/>
            <person name="Bachman B."/>
            <person name="Battles P."/>
            <person name="Bell A."/>
            <person name="Bess C."/>
            <person name="Bickham C."/>
            <person name="Chaboub L."/>
            <person name="Chen D."/>
            <person name="Coyle M."/>
            <person name="Deiros D.R."/>
            <person name="Dinh H."/>
            <person name="Forbes L."/>
            <person name="Fowler G."/>
            <person name="Francisco L."/>
            <person name="Fu Q."/>
            <person name="Gubbala S."/>
            <person name="Hale W."/>
            <person name="Han Y."/>
            <person name="Hemphill L."/>
            <person name="Highlander S.K."/>
            <person name="Hirani K."/>
            <person name="Hogues M."/>
            <person name="Jackson L."/>
            <person name="Jakkamsetti A."/>
            <person name="Javaid M."/>
            <person name="Jiang H."/>
            <person name="Korchina V."/>
            <person name="Kovar C."/>
            <person name="Lara F."/>
            <person name="Lee S."/>
            <person name="Mata R."/>
            <person name="Mathew T."/>
            <person name="Moen C."/>
            <person name="Morales K."/>
            <person name="Munidasa M."/>
            <person name="Nazareth L."/>
            <person name="Ngo R."/>
            <person name="Nguyen L."/>
            <person name="Okwuonu G."/>
            <person name="Ongeri F."/>
            <person name="Patil S."/>
            <person name="Petrosino J."/>
            <person name="Pham C."/>
            <person name="Pham P."/>
            <person name="Pu L.-L."/>
            <person name="Puazo M."/>
            <person name="Raj R."/>
            <person name="Reid J."/>
            <person name="Rouhana J."/>
            <person name="Saada N."/>
            <person name="Shang Y."/>
            <person name="Simmons D."/>
            <person name="Thornton R."/>
            <person name="Warren J."/>
            <person name="Weissenberger G."/>
            <person name="Zhang J."/>
            <person name="Zhang L."/>
            <person name="Zhou C."/>
            <person name="Zhu D."/>
            <person name="Muzny D."/>
            <person name="Worley K."/>
            <person name="Gibbs R."/>
        </authorList>
    </citation>
    <scope>NUCLEOTIDE SEQUENCE [LARGE SCALE GENOMIC DNA]</scope>
    <source>
        <strain evidence="1 2">DSM 15436</strain>
    </source>
</reference>
<dbReference type="EMBL" id="ACFG01000032">
    <property type="protein sequence ID" value="EEH63561.1"/>
    <property type="molecule type" value="Genomic_DNA"/>
</dbReference>
<keyword evidence="2" id="KW-1185">Reference proteome</keyword>
<sequence>MERNLTAAEAAVLEVLLLNASSDQETEPTAELRNQWVAQIPNLQVVHECGCGACPTIDFTDPKAKFNHRIVLSAFDDTQGAGILVFIDDNQLSCLEVYPSANEAAELPAVENISF</sequence>
<comment type="caution">
    <text evidence="1">The sequence shown here is derived from an EMBL/GenBank/DDBJ whole genome shotgun (WGS) entry which is preliminary data.</text>
</comment>
<protein>
    <submittedName>
        <fullName evidence="1">Uncharacterized protein</fullName>
    </submittedName>
</protein>
<dbReference type="OrthoDB" id="3730098at2"/>
<dbReference type="AlphaFoldDB" id="C0W172"/>
<organism evidence="1 2">
    <name type="scientific">Gleimia coleocanis DSM 15436</name>
    <dbReference type="NCBI Taxonomy" id="525245"/>
    <lineage>
        <taxon>Bacteria</taxon>
        <taxon>Bacillati</taxon>
        <taxon>Actinomycetota</taxon>
        <taxon>Actinomycetes</taxon>
        <taxon>Actinomycetales</taxon>
        <taxon>Actinomycetaceae</taxon>
        <taxon>Gleimia</taxon>
    </lineage>
</organism>
<dbReference type="Proteomes" id="UP000010301">
    <property type="component" value="Unassembled WGS sequence"/>
</dbReference>
<proteinExistence type="predicted"/>
<dbReference type="HOGENOM" id="CLU_2103744_0_0_11"/>